<name>A0A6A4W7W2_AMPAM</name>
<organism evidence="2 3">
    <name type="scientific">Amphibalanus amphitrite</name>
    <name type="common">Striped barnacle</name>
    <name type="synonym">Balanus amphitrite</name>
    <dbReference type="NCBI Taxonomy" id="1232801"/>
    <lineage>
        <taxon>Eukaryota</taxon>
        <taxon>Metazoa</taxon>
        <taxon>Ecdysozoa</taxon>
        <taxon>Arthropoda</taxon>
        <taxon>Crustacea</taxon>
        <taxon>Multicrustacea</taxon>
        <taxon>Cirripedia</taxon>
        <taxon>Thoracica</taxon>
        <taxon>Thoracicalcarea</taxon>
        <taxon>Balanomorpha</taxon>
        <taxon>Balanoidea</taxon>
        <taxon>Balanidae</taxon>
        <taxon>Amphibalaninae</taxon>
        <taxon>Amphibalanus</taxon>
    </lineage>
</organism>
<accession>A0A6A4W7W2</accession>
<dbReference type="EMBL" id="VIIS01001453">
    <property type="protein sequence ID" value="KAF0297981.1"/>
    <property type="molecule type" value="Genomic_DNA"/>
</dbReference>
<comment type="caution">
    <text evidence="2">The sequence shown here is derived from an EMBL/GenBank/DDBJ whole genome shotgun (WGS) entry which is preliminary data.</text>
</comment>
<dbReference type="Proteomes" id="UP000440578">
    <property type="component" value="Unassembled WGS sequence"/>
</dbReference>
<feature type="region of interest" description="Disordered" evidence="1">
    <location>
        <begin position="1"/>
        <end position="27"/>
    </location>
</feature>
<evidence type="ECO:0000256" key="1">
    <source>
        <dbReference type="SAM" id="MobiDB-lite"/>
    </source>
</evidence>
<gene>
    <name evidence="2" type="ORF">FJT64_000479</name>
</gene>
<evidence type="ECO:0000313" key="3">
    <source>
        <dbReference type="Proteomes" id="UP000440578"/>
    </source>
</evidence>
<protein>
    <submittedName>
        <fullName evidence="2">Uncharacterized protein</fullName>
    </submittedName>
</protein>
<proteinExistence type="predicted"/>
<evidence type="ECO:0000313" key="2">
    <source>
        <dbReference type="EMBL" id="KAF0297981.1"/>
    </source>
</evidence>
<sequence>MCNAAEECTAPQRHTRNRGGMDLNGGKRGWNRTGTSAAIFGLEAAAVGVAYSGEGRDESRGEEIEALGVWLPSGMDIEPPTDLCCWITWLEVWILPIPPRTSFRANGVSARLFQRRRWVMMMMIGFDGVPNL</sequence>
<reference evidence="2 3" key="1">
    <citation type="submission" date="2019-07" db="EMBL/GenBank/DDBJ databases">
        <title>Draft genome assembly of a fouling barnacle, Amphibalanus amphitrite (Darwin, 1854): The first reference genome for Thecostraca.</title>
        <authorList>
            <person name="Kim W."/>
        </authorList>
    </citation>
    <scope>NUCLEOTIDE SEQUENCE [LARGE SCALE GENOMIC DNA]</scope>
    <source>
        <strain evidence="2">SNU_AA5</strain>
        <tissue evidence="2">Soma without cirri and trophi</tissue>
    </source>
</reference>
<dbReference type="AlphaFoldDB" id="A0A6A4W7W2"/>
<keyword evidence="3" id="KW-1185">Reference proteome</keyword>